<gene>
    <name evidence="2" type="ORF">AVDCRST_MAG16-325</name>
</gene>
<dbReference type="AlphaFoldDB" id="A0A6J4KX22"/>
<feature type="region of interest" description="Disordered" evidence="1">
    <location>
        <begin position="17"/>
        <end position="83"/>
    </location>
</feature>
<accession>A0A6J4KX22</accession>
<sequence>HVAVHGAGPARAVLLHPRVAARGVRPRSRPAQPRVRRRPEAGPAGGAPVHPPGVARHGGRALPAGGGGRGPSGAGGVPAGLRL</sequence>
<evidence type="ECO:0000256" key="1">
    <source>
        <dbReference type="SAM" id="MobiDB-lite"/>
    </source>
</evidence>
<feature type="compositionally biased region" description="Gly residues" evidence="1">
    <location>
        <begin position="64"/>
        <end position="83"/>
    </location>
</feature>
<feature type="non-terminal residue" evidence="2">
    <location>
        <position position="1"/>
    </location>
</feature>
<reference evidence="2" key="1">
    <citation type="submission" date="2020-02" db="EMBL/GenBank/DDBJ databases">
        <authorList>
            <person name="Meier V. D."/>
        </authorList>
    </citation>
    <scope>NUCLEOTIDE SEQUENCE</scope>
    <source>
        <strain evidence="2">AVDCRST_MAG16</strain>
    </source>
</reference>
<organism evidence="2">
    <name type="scientific">uncultured Frankineae bacterium</name>
    <dbReference type="NCBI Taxonomy" id="437475"/>
    <lineage>
        <taxon>Bacteria</taxon>
        <taxon>Bacillati</taxon>
        <taxon>Actinomycetota</taxon>
        <taxon>Actinomycetes</taxon>
        <taxon>Frankiales</taxon>
        <taxon>environmental samples</taxon>
    </lineage>
</organism>
<feature type="compositionally biased region" description="Low complexity" evidence="1">
    <location>
        <begin position="46"/>
        <end position="63"/>
    </location>
</feature>
<protein>
    <submittedName>
        <fullName evidence="2">Uncharacterized protein</fullName>
    </submittedName>
</protein>
<dbReference type="EMBL" id="CADCUE010000027">
    <property type="protein sequence ID" value="CAA9313529.1"/>
    <property type="molecule type" value="Genomic_DNA"/>
</dbReference>
<evidence type="ECO:0000313" key="2">
    <source>
        <dbReference type="EMBL" id="CAA9313529.1"/>
    </source>
</evidence>
<name>A0A6J4KX22_9ACTN</name>
<proteinExistence type="predicted"/>
<feature type="non-terminal residue" evidence="2">
    <location>
        <position position="83"/>
    </location>
</feature>